<dbReference type="RefSeq" id="WP_249284398.1">
    <property type="nucleotide sequence ID" value="NZ_JACRSO010000001.1"/>
</dbReference>
<proteinExistence type="predicted"/>
<dbReference type="GO" id="GO:0003677">
    <property type="term" value="F:DNA binding"/>
    <property type="evidence" value="ECO:0007669"/>
    <property type="project" value="UniProtKB-KW"/>
</dbReference>
<comment type="caution">
    <text evidence="3">The sequence shown here is derived from an EMBL/GenBank/DDBJ whole genome shotgun (WGS) entry which is preliminary data.</text>
</comment>
<protein>
    <submittedName>
        <fullName evidence="3">Helix-turn-helix transcriptional regulator</fullName>
    </submittedName>
</protein>
<dbReference type="SMART" id="SM00530">
    <property type="entry name" value="HTH_XRE"/>
    <property type="match status" value="1"/>
</dbReference>
<evidence type="ECO:0000313" key="4">
    <source>
        <dbReference type="Proteomes" id="UP000654279"/>
    </source>
</evidence>
<dbReference type="PANTHER" id="PTHR46558">
    <property type="entry name" value="TRACRIPTIONAL REGULATORY PROTEIN-RELATED-RELATED"/>
    <property type="match status" value="1"/>
</dbReference>
<dbReference type="PANTHER" id="PTHR46558:SF11">
    <property type="entry name" value="HTH-TYPE TRANSCRIPTIONAL REGULATOR XRE"/>
    <property type="match status" value="1"/>
</dbReference>
<dbReference type="Gene3D" id="1.10.260.40">
    <property type="entry name" value="lambda repressor-like DNA-binding domains"/>
    <property type="match status" value="1"/>
</dbReference>
<dbReference type="Pfam" id="PF01381">
    <property type="entry name" value="HTH_3"/>
    <property type="match status" value="1"/>
</dbReference>
<dbReference type="AlphaFoldDB" id="A0A926HLR6"/>
<evidence type="ECO:0000256" key="1">
    <source>
        <dbReference type="ARBA" id="ARBA00023125"/>
    </source>
</evidence>
<dbReference type="PROSITE" id="PS50943">
    <property type="entry name" value="HTH_CROC1"/>
    <property type="match status" value="1"/>
</dbReference>
<reference evidence="3" key="1">
    <citation type="submission" date="2020-08" db="EMBL/GenBank/DDBJ databases">
        <title>Genome public.</title>
        <authorList>
            <person name="Liu C."/>
            <person name="Sun Q."/>
        </authorList>
    </citation>
    <scope>NUCLEOTIDE SEQUENCE</scope>
    <source>
        <strain evidence="3">NSJ-44</strain>
    </source>
</reference>
<dbReference type="InterPro" id="IPR010982">
    <property type="entry name" value="Lambda_DNA-bd_dom_sf"/>
</dbReference>
<keyword evidence="4" id="KW-1185">Reference proteome</keyword>
<keyword evidence="1" id="KW-0238">DNA-binding</keyword>
<feature type="domain" description="HTH cro/C1-type" evidence="2">
    <location>
        <begin position="10"/>
        <end position="64"/>
    </location>
</feature>
<accession>A0A926HLR6</accession>
<dbReference type="CDD" id="cd00093">
    <property type="entry name" value="HTH_XRE"/>
    <property type="match status" value="1"/>
</dbReference>
<gene>
    <name evidence="3" type="ORF">H8699_02855</name>
</gene>
<organism evidence="3 4">
    <name type="scientific">Luoshenia tenuis</name>
    <dbReference type="NCBI Taxonomy" id="2763654"/>
    <lineage>
        <taxon>Bacteria</taxon>
        <taxon>Bacillati</taxon>
        <taxon>Bacillota</taxon>
        <taxon>Clostridia</taxon>
        <taxon>Christensenellales</taxon>
        <taxon>Christensenellaceae</taxon>
        <taxon>Luoshenia</taxon>
    </lineage>
</organism>
<name>A0A926HLR6_9FIRM</name>
<dbReference type="SUPFAM" id="SSF47413">
    <property type="entry name" value="lambda repressor-like DNA-binding domains"/>
    <property type="match status" value="1"/>
</dbReference>
<dbReference type="Proteomes" id="UP000654279">
    <property type="component" value="Unassembled WGS sequence"/>
</dbReference>
<dbReference type="InterPro" id="IPR001387">
    <property type="entry name" value="Cro/C1-type_HTH"/>
</dbReference>
<sequence>MDHFSMGKHIAALRKAKGLTQDELAERLGVSPQAVSKWENDLSCPDIMLLPRLAKIFGVTVDELLGAAPPKTVALVPEGERKNLDDLMLRIVVNSAKGDKVRVNLPMQLVKMGLEIGMSFPEFAGNDSFKGSEVLKNIDLDKILLMVEKGAIGRLVEVESAQGDIVEVVVE</sequence>
<evidence type="ECO:0000259" key="2">
    <source>
        <dbReference type="PROSITE" id="PS50943"/>
    </source>
</evidence>
<evidence type="ECO:0000313" key="3">
    <source>
        <dbReference type="EMBL" id="MBC8528378.1"/>
    </source>
</evidence>
<dbReference type="EMBL" id="JACRSO010000001">
    <property type="protein sequence ID" value="MBC8528378.1"/>
    <property type="molecule type" value="Genomic_DNA"/>
</dbReference>